<dbReference type="InterPro" id="IPR003591">
    <property type="entry name" value="Leu-rich_rpt_typical-subtyp"/>
</dbReference>
<dbReference type="GO" id="GO:0061809">
    <property type="term" value="F:NAD+ nucleosidase activity, cyclic ADP-ribose generating"/>
    <property type="evidence" value="ECO:0007669"/>
    <property type="project" value="UniProtKB-EC"/>
</dbReference>
<dbReference type="Gene3D" id="1.10.8.430">
    <property type="entry name" value="Helical domain of apoptotic protease-activating factors"/>
    <property type="match status" value="1"/>
</dbReference>
<evidence type="ECO:0000259" key="10">
    <source>
        <dbReference type="Pfam" id="PF23286"/>
    </source>
</evidence>
<comment type="caution">
    <text evidence="11">The sequence shown here is derived from an EMBL/GenBank/DDBJ whole genome shotgun (WGS) entry which is preliminary data.</text>
</comment>
<dbReference type="Gene3D" id="3.80.10.10">
    <property type="entry name" value="Ribonuclease Inhibitor"/>
    <property type="match status" value="2"/>
</dbReference>
<evidence type="ECO:0000256" key="5">
    <source>
        <dbReference type="ARBA" id="ARBA00023027"/>
    </source>
</evidence>
<feature type="domain" description="Disease resistance protein Roq1-like winged-helix" evidence="9">
    <location>
        <begin position="240"/>
        <end position="308"/>
    </location>
</feature>
<feature type="domain" description="C-JID" evidence="8">
    <location>
        <begin position="1056"/>
        <end position="1180"/>
    </location>
</feature>
<evidence type="ECO:0000313" key="11">
    <source>
        <dbReference type="EMBL" id="PRQ21566.1"/>
    </source>
</evidence>
<evidence type="ECO:0000259" key="8">
    <source>
        <dbReference type="Pfam" id="PF20160"/>
    </source>
</evidence>
<keyword evidence="3" id="KW-0677">Repeat</keyword>
<dbReference type="Pfam" id="PF20160">
    <property type="entry name" value="C-JID"/>
    <property type="match status" value="3"/>
</dbReference>
<dbReference type="InterPro" id="IPR044974">
    <property type="entry name" value="Disease_R_plants"/>
</dbReference>
<dbReference type="GO" id="GO:0006952">
    <property type="term" value="P:defense response"/>
    <property type="evidence" value="ECO:0007669"/>
    <property type="project" value="InterPro"/>
</dbReference>
<dbReference type="Gene3D" id="3.40.50.300">
    <property type="entry name" value="P-loop containing nucleotide triphosphate hydrolases"/>
    <property type="match status" value="1"/>
</dbReference>
<evidence type="ECO:0000256" key="6">
    <source>
        <dbReference type="ARBA" id="ARBA00047304"/>
    </source>
</evidence>
<gene>
    <name evidence="11" type="ORF">RchiOBHm_Chr7g0240641</name>
</gene>
<dbReference type="InterPro" id="IPR001611">
    <property type="entry name" value="Leu-rich_rpt"/>
</dbReference>
<dbReference type="InterPro" id="IPR042197">
    <property type="entry name" value="Apaf_helical"/>
</dbReference>
<dbReference type="GO" id="GO:0043531">
    <property type="term" value="F:ADP binding"/>
    <property type="evidence" value="ECO:0007669"/>
    <property type="project" value="InterPro"/>
</dbReference>
<comment type="catalytic activity">
    <reaction evidence="6">
        <text>NAD(+) + H2O = ADP-D-ribose + nicotinamide + H(+)</text>
        <dbReference type="Rhea" id="RHEA:16301"/>
        <dbReference type="ChEBI" id="CHEBI:15377"/>
        <dbReference type="ChEBI" id="CHEBI:15378"/>
        <dbReference type="ChEBI" id="CHEBI:17154"/>
        <dbReference type="ChEBI" id="CHEBI:57540"/>
        <dbReference type="ChEBI" id="CHEBI:57967"/>
        <dbReference type="EC" id="3.2.2.6"/>
    </reaction>
    <physiologicalReaction direction="left-to-right" evidence="6">
        <dbReference type="Rhea" id="RHEA:16302"/>
    </physiologicalReaction>
</comment>
<dbReference type="Pfam" id="PF23286">
    <property type="entry name" value="LRR_13"/>
    <property type="match status" value="1"/>
</dbReference>
<evidence type="ECO:0000256" key="4">
    <source>
        <dbReference type="ARBA" id="ARBA00022821"/>
    </source>
</evidence>
<dbReference type="InterPro" id="IPR058192">
    <property type="entry name" value="WHD_ROQ1-like"/>
</dbReference>
<dbReference type="SMART" id="SM00369">
    <property type="entry name" value="LRR_TYP"/>
    <property type="match status" value="3"/>
</dbReference>
<feature type="domain" description="NB-ARC" evidence="7">
    <location>
        <begin position="5"/>
        <end position="171"/>
    </location>
</feature>
<reference evidence="11 12" key="1">
    <citation type="journal article" date="2018" name="Nat. Genet.">
        <title>The Rosa genome provides new insights in the design of modern roses.</title>
        <authorList>
            <person name="Bendahmane M."/>
        </authorList>
    </citation>
    <scope>NUCLEOTIDE SEQUENCE [LARGE SCALE GENOMIC DNA]</scope>
    <source>
        <strain evidence="12">cv. Old Blush</strain>
    </source>
</reference>
<dbReference type="InterPro" id="IPR045344">
    <property type="entry name" value="C-JID"/>
</dbReference>
<dbReference type="PRINTS" id="PR00364">
    <property type="entry name" value="DISEASERSIST"/>
</dbReference>
<dbReference type="PANTHER" id="PTHR11017">
    <property type="entry name" value="LEUCINE-RICH REPEAT-CONTAINING PROTEIN"/>
    <property type="match status" value="1"/>
</dbReference>
<proteinExistence type="predicted"/>
<name>A0A2P6PI04_ROSCH</name>
<dbReference type="SUPFAM" id="SSF52540">
    <property type="entry name" value="P-loop containing nucleoside triphosphate hydrolases"/>
    <property type="match status" value="1"/>
</dbReference>
<keyword evidence="12" id="KW-1185">Reference proteome</keyword>
<dbReference type="PANTHER" id="PTHR11017:SF527">
    <property type="entry name" value="TMV RESISTANCE PROTEIN N-LIKE"/>
    <property type="match status" value="1"/>
</dbReference>
<evidence type="ECO:0000256" key="2">
    <source>
        <dbReference type="ARBA" id="ARBA00022614"/>
    </source>
</evidence>
<evidence type="ECO:0000256" key="1">
    <source>
        <dbReference type="ARBA" id="ARBA00011982"/>
    </source>
</evidence>
<feature type="domain" description="Disease resistance protein RPS4B/Roq1-like leucine-rich repeats" evidence="10">
    <location>
        <begin position="499"/>
        <end position="587"/>
    </location>
</feature>
<keyword evidence="5" id="KW-0520">NAD</keyword>
<dbReference type="EMBL" id="PDCK01000045">
    <property type="protein sequence ID" value="PRQ21566.1"/>
    <property type="molecule type" value="Genomic_DNA"/>
</dbReference>
<evidence type="ECO:0000313" key="12">
    <source>
        <dbReference type="Proteomes" id="UP000238479"/>
    </source>
</evidence>
<feature type="domain" description="C-JID" evidence="8">
    <location>
        <begin position="828"/>
        <end position="966"/>
    </location>
</feature>
<dbReference type="Pfam" id="PF23282">
    <property type="entry name" value="WHD_ROQ1"/>
    <property type="match status" value="1"/>
</dbReference>
<dbReference type="InterPro" id="IPR011713">
    <property type="entry name" value="Leu-rich_rpt_3"/>
</dbReference>
<dbReference type="Pfam" id="PF00560">
    <property type="entry name" value="LRR_1"/>
    <property type="match status" value="1"/>
</dbReference>
<dbReference type="InterPro" id="IPR002182">
    <property type="entry name" value="NB-ARC"/>
</dbReference>
<dbReference type="Pfam" id="PF07725">
    <property type="entry name" value="LRR_3"/>
    <property type="match status" value="1"/>
</dbReference>
<evidence type="ECO:0000259" key="9">
    <source>
        <dbReference type="Pfam" id="PF23282"/>
    </source>
</evidence>
<protein>
    <recommendedName>
        <fullName evidence="1">ADP-ribosyl cyclase/cyclic ADP-ribose hydrolase</fullName>
        <ecNumber evidence="1">3.2.2.6</ecNumber>
    </recommendedName>
</protein>
<evidence type="ECO:0000259" key="7">
    <source>
        <dbReference type="Pfam" id="PF00931"/>
    </source>
</evidence>
<keyword evidence="4" id="KW-0611">Plant defense</keyword>
<dbReference type="InterPro" id="IPR058546">
    <property type="entry name" value="RPS4B/Roq1-like_LRR"/>
</dbReference>
<dbReference type="InterPro" id="IPR027417">
    <property type="entry name" value="P-loop_NTPase"/>
</dbReference>
<dbReference type="Proteomes" id="UP000238479">
    <property type="component" value="Chromosome 7"/>
</dbReference>
<organism evidence="11 12">
    <name type="scientific">Rosa chinensis</name>
    <name type="common">China rose</name>
    <dbReference type="NCBI Taxonomy" id="74649"/>
    <lineage>
        <taxon>Eukaryota</taxon>
        <taxon>Viridiplantae</taxon>
        <taxon>Streptophyta</taxon>
        <taxon>Embryophyta</taxon>
        <taxon>Tracheophyta</taxon>
        <taxon>Spermatophyta</taxon>
        <taxon>Magnoliopsida</taxon>
        <taxon>eudicotyledons</taxon>
        <taxon>Gunneridae</taxon>
        <taxon>Pentapetalae</taxon>
        <taxon>rosids</taxon>
        <taxon>fabids</taxon>
        <taxon>Rosales</taxon>
        <taxon>Rosaceae</taxon>
        <taxon>Rosoideae</taxon>
        <taxon>Rosoideae incertae sedis</taxon>
        <taxon>Rosa</taxon>
    </lineage>
</organism>
<keyword evidence="11" id="KW-0378">Hydrolase</keyword>
<feature type="domain" description="C-JID" evidence="8">
    <location>
        <begin position="1266"/>
        <end position="1404"/>
    </location>
</feature>
<accession>A0A2P6PI04</accession>
<dbReference type="InterPro" id="IPR032675">
    <property type="entry name" value="LRR_dom_sf"/>
</dbReference>
<dbReference type="Gramene" id="PRQ21566">
    <property type="protein sequence ID" value="PRQ21566"/>
    <property type="gene ID" value="RchiOBHm_Chr7g0240641"/>
</dbReference>
<dbReference type="Pfam" id="PF00931">
    <property type="entry name" value="NB-ARC"/>
    <property type="match status" value="1"/>
</dbReference>
<dbReference type="EC" id="3.2.2.6" evidence="1"/>
<sequence length="1416" mass="161265">MDSHLNEMLSYLDIGCPDVRIIGICGMGGIGKTTIAQVVFERVQAQFDGCSFLENVREVIEKQGAVHLQEQLLSNLLRFSVNVQNTKMGKNIMRQRLCTKMVLLILDDVDQEEQLEALCDRESFGPGSRIIITSRDEHLLSAVEGDKVYKVNPLTDAEALQLFSMKAFKKDQLVGEEILKLSKEFLKYANGLPLAIKVLGSSVKGRSVDLWLSALDRLKENPEKKIINVLKVSFDGLEPREKKIFLDIACFFKGESIDRVRRILQGSDAHCPDFDVQVLLDKSMITVFGKRLWMHDLIQQLGWEVVRQECPEEPGKRSRLWLPNEIIDVLDQNKATTAVQSILLQRRTKDDVVHSVNDSFTNMDRLRLLKIWNVKFAGNINYLSKKLQFLEWDECPLDSFPSDFQPDNLVELQMHSSCLKQLWRGKKGWRMLRLIDMSSSEYLMSTPDFTEVPFLEILVLQDCTRLVEVHPSLGVLKKLVSLNMRNCKSVESIPPFISLESLKTLNLSLCSKLKKFPEIEGNMKNLLELHLDGTGIEELPLSVEGLTGLTTLNLTDCNNLLRLPSTIQSLTSLKSLILTGCSKFDEITENLNHVECLEKLNIGGTAIRDLSFLVGMKNLNGLYCRGCKGLALGSWKGHSESLLFPALLSSLTSLVELDLRDCNLVDGTIPNDLSSLISLRELGLGGNSFVRLPESISQLSKLEKLELSNCKQLQLVPKLPSSARLVLAEDCTSLIDFPNQIKLLPSIESGMTTINSLSSASSSALRDSHGFSTWKSSANAQPSEVLLTHEHREWKRVDQVSLPLPMLMKDIELSDPSSKPSDIIYFDNEIPEWFSTISTTNPISISIPPDLTDDDKWKGVTMCAVFAVKGHNVLSVIESDLELSNYFYQCTMETDVFHMKPFIFDGEEIRHLRSSSHLVLISYVARWQFPKWELNQSTTVAAKFETNNPFMEVQKCGIRLVYEQDAGWYTKLFPGVNAICLNEVMDAMLKTGWLSQVDQYLKWEKIIPPIEEDSSTVLLRKNIESVLPRYLEALNHYPATYKFNLRGSPSWFESFFTDTRSGSTLVSIKLPQNLHKSKKWMAFAICASIAEEQQEDYHVYFKLKTGEYNEDLSRELEYIVAMSSQANHYQLLVVYIPRALIPEVLLAWTSTTEMHISFRVDTPGAEVQRSCGRIVYQEDLEGFVETIVRCMQREDALELYDKWVVEDWIDLIGLQGGHLCTPYKCNSITGRERKFELLSQKYRNRDWAMSPPYICVFFGAEISKWNWFMHFNEGNTAKIQLPPNLFYDANWMGIAVCGLCWASHEDSNIILDGSPDTEYYVLNLCLDSDVGSDGLFDVKLQKLFGKLKPWEFETDITFFFYIPRVKYLKFWRQFNLARVTFSSSSPCLRVYSCALRLVFKEDVEDLVRTLTLSEIP</sequence>
<keyword evidence="2" id="KW-0433">Leucine-rich repeat</keyword>
<dbReference type="SUPFAM" id="SSF52058">
    <property type="entry name" value="L domain-like"/>
    <property type="match status" value="2"/>
</dbReference>
<evidence type="ECO:0000256" key="3">
    <source>
        <dbReference type="ARBA" id="ARBA00022737"/>
    </source>
</evidence>